<sequence length="58" mass="6400">MRYIMTIFWSFLIAAAVSYVLSSMGGEPFLIQNAIILTAIFSIVVFVLGDGILKEKAE</sequence>
<dbReference type="RefSeq" id="WP_017796336.1">
    <property type="nucleotide sequence ID" value="NZ_BSKO01000001.1"/>
</dbReference>
<dbReference type="Pfam" id="PF11151">
    <property type="entry name" value="DUF2929"/>
    <property type="match status" value="1"/>
</dbReference>
<feature type="transmembrane region" description="Helical" evidence="1">
    <location>
        <begin position="32"/>
        <end position="53"/>
    </location>
</feature>
<keyword evidence="1" id="KW-0812">Transmembrane</keyword>
<protein>
    <recommendedName>
        <fullName evidence="4">DUF2929 family protein</fullName>
    </recommendedName>
</protein>
<keyword evidence="1" id="KW-0472">Membrane</keyword>
<organism evidence="2 3">
    <name type="scientific">Oceanobacillus kimchii</name>
    <dbReference type="NCBI Taxonomy" id="746691"/>
    <lineage>
        <taxon>Bacteria</taxon>
        <taxon>Bacillati</taxon>
        <taxon>Bacillota</taxon>
        <taxon>Bacilli</taxon>
        <taxon>Bacillales</taxon>
        <taxon>Bacillaceae</taxon>
        <taxon>Oceanobacillus</taxon>
    </lineage>
</organism>
<evidence type="ECO:0000313" key="2">
    <source>
        <dbReference type="EMBL" id="GLO65648.1"/>
    </source>
</evidence>
<evidence type="ECO:0000313" key="3">
    <source>
        <dbReference type="Proteomes" id="UP001275436"/>
    </source>
</evidence>
<evidence type="ECO:0008006" key="4">
    <source>
        <dbReference type="Google" id="ProtNLM"/>
    </source>
</evidence>
<reference evidence="2 3" key="1">
    <citation type="submission" date="2023-02" db="EMBL/GenBank/DDBJ databases">
        <title>Oceanobacillus kimchii IFOP_LL358 isolated form Alexandrium catenella lab strain.</title>
        <authorList>
            <person name="Gajardo G."/>
            <person name="Ueki S."/>
            <person name="Maruyama F."/>
        </authorList>
    </citation>
    <scope>NUCLEOTIDE SEQUENCE [LARGE SCALE GENOMIC DNA]</scope>
    <source>
        <strain evidence="2 3">IFOP_LL358</strain>
    </source>
</reference>
<proteinExistence type="predicted"/>
<comment type="caution">
    <text evidence="2">The sequence shown here is derived from an EMBL/GenBank/DDBJ whole genome shotgun (WGS) entry which is preliminary data.</text>
</comment>
<dbReference type="EMBL" id="BSKO01000001">
    <property type="protein sequence ID" value="GLO65648.1"/>
    <property type="molecule type" value="Genomic_DNA"/>
</dbReference>
<evidence type="ECO:0000256" key="1">
    <source>
        <dbReference type="SAM" id="Phobius"/>
    </source>
</evidence>
<dbReference type="Proteomes" id="UP001275436">
    <property type="component" value="Unassembled WGS sequence"/>
</dbReference>
<gene>
    <name evidence="2" type="ORF">MACH08_14320</name>
</gene>
<keyword evidence="1" id="KW-1133">Transmembrane helix</keyword>
<accession>A0ABQ5TFJ4</accession>
<name>A0ABQ5TFJ4_9BACI</name>
<keyword evidence="3" id="KW-1185">Reference proteome</keyword>
<dbReference type="InterPro" id="IPR021324">
    <property type="entry name" value="DUF2929"/>
</dbReference>